<dbReference type="Proteomes" id="UP000248039">
    <property type="component" value="Unassembled WGS sequence"/>
</dbReference>
<dbReference type="InterPro" id="IPR001387">
    <property type="entry name" value="Cro/C1-type_HTH"/>
</dbReference>
<reference evidence="1 2" key="1">
    <citation type="submission" date="2018-03" db="EMBL/GenBank/DDBJ databases">
        <title>Bioinformatic expansion and discovery of thiopeptide antibiotics.</title>
        <authorList>
            <person name="Schwalen C.J."/>
            <person name="Hudson G.A."/>
            <person name="Mitchell D.A."/>
        </authorList>
    </citation>
    <scope>NUCLEOTIDE SEQUENCE [LARGE SCALE GENOMIC DNA]</scope>
    <source>
        <strain evidence="1 2">ATCC 21389</strain>
    </source>
</reference>
<gene>
    <name evidence="1" type="ORF">C7C46_31900</name>
</gene>
<sequence>MNERLRSALAQRGVPPETLATVCEVDPKTVTRWLSGRVPHARHRWSVAHHLKVDETFLWPETRPRNGQEPRQRAGLVATYPDRASVPREMWLSLLLEAEQCINVLVFSGTFFAQSNPRIATMLAQRAAAGARVRLCFGDPQGHAVAIRGREEGIGDALAAKVRASLTYYRPLLGTPGCEIRLHDTTLYNSLFRYDNDLLVNPHVWGQPASANPLLHLQKTPETGWFDGYATSFDAVWDSARPWTDDAEGAQSHGRQD</sequence>
<dbReference type="RefSeq" id="WP_110673414.1">
    <property type="nucleotide sequence ID" value="NZ_PYBW01000189.1"/>
</dbReference>
<organism evidence="1 2">
    <name type="scientific">Streptomyces tateyamensis</name>
    <dbReference type="NCBI Taxonomy" id="565073"/>
    <lineage>
        <taxon>Bacteria</taxon>
        <taxon>Bacillati</taxon>
        <taxon>Actinomycetota</taxon>
        <taxon>Actinomycetes</taxon>
        <taxon>Kitasatosporales</taxon>
        <taxon>Streptomycetaceae</taxon>
        <taxon>Streptomyces</taxon>
    </lineage>
</organism>
<dbReference type="OrthoDB" id="8438314at2"/>
<name>A0A2V4N4S9_9ACTN</name>
<dbReference type="AlphaFoldDB" id="A0A2V4N4S9"/>
<dbReference type="CDD" id="cd00093">
    <property type="entry name" value="HTH_XRE"/>
    <property type="match status" value="1"/>
</dbReference>
<keyword evidence="2" id="KW-1185">Reference proteome</keyword>
<accession>A0A2V4N4S9</accession>
<dbReference type="EMBL" id="PYBW01000189">
    <property type="protein sequence ID" value="PYC66018.1"/>
    <property type="molecule type" value="Genomic_DNA"/>
</dbReference>
<evidence type="ECO:0000313" key="2">
    <source>
        <dbReference type="Proteomes" id="UP000248039"/>
    </source>
</evidence>
<evidence type="ECO:0000313" key="1">
    <source>
        <dbReference type="EMBL" id="PYC66018.1"/>
    </source>
</evidence>
<proteinExistence type="predicted"/>
<protein>
    <submittedName>
        <fullName evidence="1">XRE family transcriptional regulator</fullName>
    </submittedName>
</protein>
<comment type="caution">
    <text evidence="1">The sequence shown here is derived from an EMBL/GenBank/DDBJ whole genome shotgun (WGS) entry which is preliminary data.</text>
</comment>